<dbReference type="EMBL" id="JAVLET010000004">
    <property type="protein sequence ID" value="KAL0471152.1"/>
    <property type="molecule type" value="Genomic_DNA"/>
</dbReference>
<gene>
    <name evidence="2" type="ORF">QR685DRAFT_525601</name>
</gene>
<name>A0ABR3DER1_NEUIN</name>
<accession>A0ABR3DER1</accession>
<dbReference type="Proteomes" id="UP001451303">
    <property type="component" value="Unassembled WGS sequence"/>
</dbReference>
<evidence type="ECO:0000256" key="1">
    <source>
        <dbReference type="SAM" id="MobiDB-lite"/>
    </source>
</evidence>
<protein>
    <submittedName>
        <fullName evidence="2">Uncharacterized protein</fullName>
    </submittedName>
</protein>
<keyword evidence="3" id="KW-1185">Reference proteome</keyword>
<comment type="caution">
    <text evidence="2">The sequence shown here is derived from an EMBL/GenBank/DDBJ whole genome shotgun (WGS) entry which is preliminary data.</text>
</comment>
<feature type="region of interest" description="Disordered" evidence="1">
    <location>
        <begin position="1"/>
        <end position="20"/>
    </location>
</feature>
<sequence>MTNISKRGGKSQRRVTSPGNFTCLETNGPRHLPMHYAFQRASHLVIIPHASYTGSYTIGSIANTLSLVARCYRINTVTMPKPNKSKDAIWIFDLYGPGSHHTYSTGIQDDGTWHDSTLAPTEFREQQP</sequence>
<proteinExistence type="predicted"/>
<reference evidence="2 3" key="1">
    <citation type="submission" date="2023-09" db="EMBL/GenBank/DDBJ databases">
        <title>Multi-omics analysis of a traditional fermented food reveals byproduct-associated fungal strains for waste-to-food upcycling.</title>
        <authorList>
            <consortium name="Lawrence Berkeley National Laboratory"/>
            <person name="Rekdal V.M."/>
            <person name="Villalobos-Escobedo J.M."/>
            <person name="Rodriguez-Valeron N."/>
            <person name="Garcia M.O."/>
            <person name="Vasquez D.P."/>
            <person name="Damayanti I."/>
            <person name="Sorensen P.M."/>
            <person name="Baidoo E.E."/>
            <person name="De Carvalho A.C."/>
            <person name="Riley R."/>
            <person name="Lipzen A."/>
            <person name="He G."/>
            <person name="Yan M."/>
            <person name="Haridas S."/>
            <person name="Daum C."/>
            <person name="Yoshinaga Y."/>
            <person name="Ng V."/>
            <person name="Grigoriev I.V."/>
            <person name="Munk R."/>
            <person name="Nuraida L."/>
            <person name="Wijaya C.H."/>
            <person name="Morales P.-C."/>
            <person name="Keasling J.D."/>
        </authorList>
    </citation>
    <scope>NUCLEOTIDE SEQUENCE [LARGE SCALE GENOMIC DNA]</scope>
    <source>
        <strain evidence="2 3">FGSC 2613</strain>
    </source>
</reference>
<evidence type="ECO:0000313" key="3">
    <source>
        <dbReference type="Proteomes" id="UP001451303"/>
    </source>
</evidence>
<organism evidence="2 3">
    <name type="scientific">Neurospora intermedia</name>
    <dbReference type="NCBI Taxonomy" id="5142"/>
    <lineage>
        <taxon>Eukaryota</taxon>
        <taxon>Fungi</taxon>
        <taxon>Dikarya</taxon>
        <taxon>Ascomycota</taxon>
        <taxon>Pezizomycotina</taxon>
        <taxon>Sordariomycetes</taxon>
        <taxon>Sordariomycetidae</taxon>
        <taxon>Sordariales</taxon>
        <taxon>Sordariaceae</taxon>
        <taxon>Neurospora</taxon>
    </lineage>
</organism>
<evidence type="ECO:0000313" key="2">
    <source>
        <dbReference type="EMBL" id="KAL0471152.1"/>
    </source>
</evidence>